<accession>A0A1I5Z731</accession>
<dbReference type="AlphaFoldDB" id="A0A1I5Z731"/>
<name>A0A1I5Z731_9BACT</name>
<dbReference type="PANTHER" id="PTHR48079">
    <property type="entry name" value="PROTEIN YEEZ"/>
    <property type="match status" value="1"/>
</dbReference>
<protein>
    <submittedName>
        <fullName evidence="2">Nucleoside-diphosphate-sugar epimerase</fullName>
    </submittedName>
</protein>
<dbReference type="InterPro" id="IPR051783">
    <property type="entry name" value="NAD(P)-dependent_oxidoreduct"/>
</dbReference>
<gene>
    <name evidence="2" type="ORF">SAMN05444277_11723</name>
</gene>
<evidence type="ECO:0000313" key="2">
    <source>
        <dbReference type="EMBL" id="SFQ52155.1"/>
    </source>
</evidence>
<dbReference type="GO" id="GO:0004029">
    <property type="term" value="F:aldehyde dehydrogenase (NAD+) activity"/>
    <property type="evidence" value="ECO:0007669"/>
    <property type="project" value="TreeGrafter"/>
</dbReference>
<evidence type="ECO:0000259" key="1">
    <source>
        <dbReference type="Pfam" id="PF01370"/>
    </source>
</evidence>
<sequence length="324" mass="36071">MIFITGATGLLGSCLTKMLAGHEPGIKALYRKEIPFHHPAIEWVQGDLFDVILLEEIMQGVDEVYHCAGKISYNPKDKRQLFKTNAEGTANIVNAALNAGVRKLLHVSSVAALGRIRENTIITEEMQWTAETSNSVYGESKYLAEMEVWRGMAEGLNAVIVNPSIILGPGNWNTGSSEIFKTIYKEFPYYSDGVTGFVDVEDVAKAMIALMQSNICRERFILSAENTGYKDLFNLIAEAFHKKAPSKKITPFMAGIVWRLEALKSFITGKTPFITKETARTALAKVYFDNSKLLKAMPSFSYTPLQKSVERICNELLAINNIKL</sequence>
<dbReference type="GO" id="GO:0005737">
    <property type="term" value="C:cytoplasm"/>
    <property type="evidence" value="ECO:0007669"/>
    <property type="project" value="TreeGrafter"/>
</dbReference>
<dbReference type="Proteomes" id="UP000199031">
    <property type="component" value="Unassembled WGS sequence"/>
</dbReference>
<proteinExistence type="predicted"/>
<dbReference type="InterPro" id="IPR036291">
    <property type="entry name" value="NAD(P)-bd_dom_sf"/>
</dbReference>
<dbReference type="OrthoDB" id="596910at2"/>
<organism evidence="2 3">
    <name type="scientific">Parafilimonas terrae</name>
    <dbReference type="NCBI Taxonomy" id="1465490"/>
    <lineage>
        <taxon>Bacteria</taxon>
        <taxon>Pseudomonadati</taxon>
        <taxon>Bacteroidota</taxon>
        <taxon>Chitinophagia</taxon>
        <taxon>Chitinophagales</taxon>
        <taxon>Chitinophagaceae</taxon>
        <taxon>Parafilimonas</taxon>
    </lineage>
</organism>
<dbReference type="InterPro" id="IPR001509">
    <property type="entry name" value="Epimerase_deHydtase"/>
</dbReference>
<dbReference type="Gene3D" id="3.40.50.720">
    <property type="entry name" value="NAD(P)-binding Rossmann-like Domain"/>
    <property type="match status" value="1"/>
</dbReference>
<evidence type="ECO:0000313" key="3">
    <source>
        <dbReference type="Proteomes" id="UP000199031"/>
    </source>
</evidence>
<feature type="domain" description="NAD-dependent epimerase/dehydratase" evidence="1">
    <location>
        <begin position="2"/>
        <end position="213"/>
    </location>
</feature>
<dbReference type="SUPFAM" id="SSF51735">
    <property type="entry name" value="NAD(P)-binding Rossmann-fold domains"/>
    <property type="match status" value="1"/>
</dbReference>
<reference evidence="2 3" key="1">
    <citation type="submission" date="2016-10" db="EMBL/GenBank/DDBJ databases">
        <authorList>
            <person name="de Groot N.N."/>
        </authorList>
    </citation>
    <scope>NUCLEOTIDE SEQUENCE [LARGE SCALE GENOMIC DNA]</scope>
    <source>
        <strain evidence="2 3">DSM 28286</strain>
    </source>
</reference>
<dbReference type="PANTHER" id="PTHR48079:SF6">
    <property type="entry name" value="NAD(P)-BINDING DOMAIN-CONTAINING PROTEIN-RELATED"/>
    <property type="match status" value="1"/>
</dbReference>
<dbReference type="RefSeq" id="WP_090662758.1">
    <property type="nucleotide sequence ID" value="NZ_FOXQ01000017.1"/>
</dbReference>
<dbReference type="EMBL" id="FOXQ01000017">
    <property type="protein sequence ID" value="SFQ52155.1"/>
    <property type="molecule type" value="Genomic_DNA"/>
</dbReference>
<keyword evidence="3" id="KW-1185">Reference proteome</keyword>
<dbReference type="Pfam" id="PF01370">
    <property type="entry name" value="Epimerase"/>
    <property type="match status" value="1"/>
</dbReference>
<dbReference type="STRING" id="1465490.SAMN05444277_11723"/>